<proteinExistence type="predicted"/>
<feature type="compositionally biased region" description="Low complexity" evidence="1">
    <location>
        <begin position="238"/>
        <end position="249"/>
    </location>
</feature>
<dbReference type="AlphaFoldDB" id="A0AAE0F1M3"/>
<accession>A0AAE0F1M3</accession>
<sequence length="309" mass="34192">MGAGVVFSLPLIRGDCSGDLIFAHQQKYGYSSDLMKLRRCLSVYFKDSNNRVRTTMVNSDDGQQERHYGENQPITYVDQSLAFMLHSPEHFYTGLDNTATLSVMKKLLRTRFQWIWRLVLPAITMRLLVTHVAGGPADKVLVVLEARVTAAYFLMRELSAKRKELNKVFLGANVNTQSSQLQIEAFVNKEVPLLASSPFYTVHRSGGRGRGGPARGEAPTPRGFSFGEQQGPSKRPRSSGSGMDSSHGSQTLEQSWAYGSPRAIQKVVARTGKVPVTTADVCRKVARKVERAVERGTIDLICTVIVTVI</sequence>
<dbReference type="EMBL" id="LGRX02029288">
    <property type="protein sequence ID" value="KAK3247030.1"/>
    <property type="molecule type" value="Genomic_DNA"/>
</dbReference>
<feature type="region of interest" description="Disordered" evidence="1">
    <location>
        <begin position="204"/>
        <end position="252"/>
    </location>
</feature>
<name>A0AAE0F1M3_9CHLO</name>
<dbReference type="Proteomes" id="UP001190700">
    <property type="component" value="Unassembled WGS sequence"/>
</dbReference>
<gene>
    <name evidence="2" type="ORF">CYMTET_43463</name>
</gene>
<comment type="caution">
    <text evidence="2">The sequence shown here is derived from an EMBL/GenBank/DDBJ whole genome shotgun (WGS) entry which is preliminary data.</text>
</comment>
<organism evidence="2 3">
    <name type="scientific">Cymbomonas tetramitiformis</name>
    <dbReference type="NCBI Taxonomy" id="36881"/>
    <lineage>
        <taxon>Eukaryota</taxon>
        <taxon>Viridiplantae</taxon>
        <taxon>Chlorophyta</taxon>
        <taxon>Pyramimonadophyceae</taxon>
        <taxon>Pyramimonadales</taxon>
        <taxon>Pyramimonadaceae</taxon>
        <taxon>Cymbomonas</taxon>
    </lineage>
</organism>
<evidence type="ECO:0000256" key="1">
    <source>
        <dbReference type="SAM" id="MobiDB-lite"/>
    </source>
</evidence>
<protein>
    <submittedName>
        <fullName evidence="2">Uncharacterized protein</fullName>
    </submittedName>
</protein>
<keyword evidence="3" id="KW-1185">Reference proteome</keyword>
<reference evidence="2 3" key="1">
    <citation type="journal article" date="2015" name="Genome Biol. Evol.">
        <title>Comparative Genomics of a Bacterivorous Green Alga Reveals Evolutionary Causalities and Consequences of Phago-Mixotrophic Mode of Nutrition.</title>
        <authorList>
            <person name="Burns J.A."/>
            <person name="Paasch A."/>
            <person name="Narechania A."/>
            <person name="Kim E."/>
        </authorList>
    </citation>
    <scope>NUCLEOTIDE SEQUENCE [LARGE SCALE GENOMIC DNA]</scope>
    <source>
        <strain evidence="2 3">PLY_AMNH</strain>
    </source>
</reference>
<evidence type="ECO:0000313" key="2">
    <source>
        <dbReference type="EMBL" id="KAK3247030.1"/>
    </source>
</evidence>
<evidence type="ECO:0000313" key="3">
    <source>
        <dbReference type="Proteomes" id="UP001190700"/>
    </source>
</evidence>